<dbReference type="InterPro" id="IPR027383">
    <property type="entry name" value="Znf_put"/>
</dbReference>
<reference evidence="2" key="1">
    <citation type="submission" date="2020-05" db="EMBL/GenBank/DDBJ databases">
        <authorList>
            <person name="Chiriac C."/>
            <person name="Salcher M."/>
            <person name="Ghai R."/>
            <person name="Kavagutti S V."/>
        </authorList>
    </citation>
    <scope>NUCLEOTIDE SEQUENCE</scope>
</reference>
<dbReference type="EMBL" id="CAEZTI010000016">
    <property type="protein sequence ID" value="CAB4557656.1"/>
    <property type="molecule type" value="Genomic_DNA"/>
</dbReference>
<organism evidence="2">
    <name type="scientific">freshwater metagenome</name>
    <dbReference type="NCBI Taxonomy" id="449393"/>
    <lineage>
        <taxon>unclassified sequences</taxon>
        <taxon>metagenomes</taxon>
        <taxon>ecological metagenomes</taxon>
    </lineage>
</organism>
<dbReference type="Pfam" id="PF13490">
    <property type="entry name" value="zf-HC2"/>
    <property type="match status" value="1"/>
</dbReference>
<sequence>MANCQETLNEMYAYLDAELAAERATEIIGHLKVCTDCQSAYEFHAEFKTIIRVKAQNDELSEGFLDRLRECFGDDALNDA</sequence>
<accession>A0A6J6D2P6</accession>
<gene>
    <name evidence="2" type="ORF">UFOPK1619_00168</name>
</gene>
<protein>
    <submittedName>
        <fullName evidence="2">Unannotated protein</fullName>
    </submittedName>
</protein>
<evidence type="ECO:0000313" key="2">
    <source>
        <dbReference type="EMBL" id="CAB4557656.1"/>
    </source>
</evidence>
<proteinExistence type="predicted"/>
<name>A0A6J6D2P6_9ZZZZ</name>
<dbReference type="AlphaFoldDB" id="A0A6J6D2P6"/>
<evidence type="ECO:0000259" key="1">
    <source>
        <dbReference type="Pfam" id="PF13490"/>
    </source>
</evidence>
<feature type="domain" description="Putative zinc-finger" evidence="1">
    <location>
        <begin position="4"/>
        <end position="38"/>
    </location>
</feature>